<feature type="transmembrane region" description="Helical" evidence="8">
    <location>
        <begin position="566"/>
        <end position="585"/>
    </location>
</feature>
<evidence type="ECO:0000256" key="1">
    <source>
        <dbReference type="ARBA" id="ARBA00004651"/>
    </source>
</evidence>
<feature type="transmembrane region" description="Helical" evidence="8">
    <location>
        <begin position="90"/>
        <end position="109"/>
    </location>
</feature>
<feature type="transmembrane region" description="Helical" evidence="8">
    <location>
        <begin position="387"/>
        <end position="407"/>
    </location>
</feature>
<gene>
    <name evidence="9" type="ORF">ESP57_16770</name>
</gene>
<evidence type="ECO:0000256" key="8">
    <source>
        <dbReference type="SAM" id="Phobius"/>
    </source>
</evidence>
<dbReference type="Proteomes" id="UP000292935">
    <property type="component" value="Unassembled WGS sequence"/>
</dbReference>
<keyword evidence="6 8" id="KW-1133">Transmembrane helix</keyword>
<dbReference type="EMBL" id="SDPO01000004">
    <property type="protein sequence ID" value="RXZ46542.1"/>
    <property type="molecule type" value="Genomic_DNA"/>
</dbReference>
<dbReference type="GO" id="GO:0022857">
    <property type="term" value="F:transmembrane transporter activity"/>
    <property type="evidence" value="ECO:0007669"/>
    <property type="project" value="InterPro"/>
</dbReference>
<reference evidence="9 10" key="1">
    <citation type="submission" date="2019-01" db="EMBL/GenBank/DDBJ databases">
        <authorList>
            <person name="Li J."/>
        </authorList>
    </citation>
    <scope>NUCLEOTIDE SEQUENCE [LARGE SCALE GENOMIC DNA]</scope>
    <source>
        <strain evidence="9 10">CCUG 35506</strain>
    </source>
</reference>
<evidence type="ECO:0000256" key="5">
    <source>
        <dbReference type="ARBA" id="ARBA00022692"/>
    </source>
</evidence>
<feature type="transmembrane region" description="Helical" evidence="8">
    <location>
        <begin position="147"/>
        <end position="165"/>
    </location>
</feature>
<feature type="transmembrane region" description="Helical" evidence="8">
    <location>
        <begin position="493"/>
        <end position="513"/>
    </location>
</feature>
<protein>
    <submittedName>
        <fullName evidence="9">Iron ABC transporter permease</fullName>
    </submittedName>
</protein>
<dbReference type="CDD" id="cd06550">
    <property type="entry name" value="TM_ABC_iron-siderophores_like"/>
    <property type="match status" value="2"/>
</dbReference>
<evidence type="ECO:0000313" key="9">
    <source>
        <dbReference type="EMBL" id="RXZ46542.1"/>
    </source>
</evidence>
<evidence type="ECO:0000256" key="3">
    <source>
        <dbReference type="ARBA" id="ARBA00022448"/>
    </source>
</evidence>
<feature type="transmembrane region" description="Helical" evidence="8">
    <location>
        <begin position="177"/>
        <end position="199"/>
    </location>
</feature>
<feature type="transmembrane region" description="Helical" evidence="8">
    <location>
        <begin position="33"/>
        <end position="54"/>
    </location>
</feature>
<dbReference type="AlphaFoldDB" id="A0A4Q2JG09"/>
<keyword evidence="5 8" id="KW-0812">Transmembrane</keyword>
<name>A0A4Q2JG09_9MICO</name>
<dbReference type="FunFam" id="1.10.3470.10:FF:000001">
    <property type="entry name" value="Vitamin B12 ABC transporter permease BtuC"/>
    <property type="match status" value="1"/>
</dbReference>
<feature type="transmembrane region" description="Helical" evidence="8">
    <location>
        <begin position="613"/>
        <end position="640"/>
    </location>
</feature>
<dbReference type="Gene3D" id="1.10.3470.10">
    <property type="entry name" value="ABC transporter involved in vitamin B12 uptake, BtuC"/>
    <property type="match status" value="2"/>
</dbReference>
<keyword evidence="10" id="KW-1185">Reference proteome</keyword>
<feature type="transmembrane region" description="Helical" evidence="8">
    <location>
        <begin position="439"/>
        <end position="456"/>
    </location>
</feature>
<feature type="transmembrane region" description="Helical" evidence="8">
    <location>
        <begin position="652"/>
        <end position="673"/>
    </location>
</feature>
<dbReference type="PANTHER" id="PTHR30472:SF37">
    <property type="entry name" value="FE(3+) DICITRATE TRANSPORT SYSTEM PERMEASE PROTEIN FECD-RELATED"/>
    <property type="match status" value="1"/>
</dbReference>
<keyword evidence="3" id="KW-0813">Transport</keyword>
<feature type="transmembrane region" description="Helical" evidence="8">
    <location>
        <begin position="285"/>
        <end position="303"/>
    </location>
</feature>
<keyword evidence="7 8" id="KW-0472">Membrane</keyword>
<comment type="similarity">
    <text evidence="2">Belongs to the binding-protein-dependent transport system permease family. FecCD subfamily.</text>
</comment>
<dbReference type="GO" id="GO:0033214">
    <property type="term" value="P:siderophore-iron import into cell"/>
    <property type="evidence" value="ECO:0007669"/>
    <property type="project" value="TreeGrafter"/>
</dbReference>
<feature type="transmembrane region" description="Helical" evidence="8">
    <location>
        <begin position="468"/>
        <end position="487"/>
    </location>
</feature>
<dbReference type="PANTHER" id="PTHR30472">
    <property type="entry name" value="FERRIC ENTEROBACTIN TRANSPORT SYSTEM PERMEASE PROTEIN"/>
    <property type="match status" value="1"/>
</dbReference>
<comment type="subcellular location">
    <subcellularLocation>
        <location evidence="1">Cell membrane</location>
        <topology evidence="1">Multi-pass membrane protein</topology>
    </subcellularLocation>
</comment>
<dbReference type="InterPro" id="IPR000522">
    <property type="entry name" value="ABC_transptr_permease_BtuC"/>
</dbReference>
<dbReference type="OrthoDB" id="9782305at2"/>
<dbReference type="RefSeq" id="WP_129232332.1">
    <property type="nucleotide sequence ID" value="NZ_SDPO01000004.1"/>
</dbReference>
<dbReference type="NCBIfam" id="NF007867">
    <property type="entry name" value="PRK10577.1-3"/>
    <property type="match status" value="1"/>
</dbReference>
<feature type="transmembrane region" description="Helical" evidence="8">
    <location>
        <begin position="347"/>
        <end position="366"/>
    </location>
</feature>
<dbReference type="GO" id="GO:0005886">
    <property type="term" value="C:plasma membrane"/>
    <property type="evidence" value="ECO:0007669"/>
    <property type="project" value="UniProtKB-SubCell"/>
</dbReference>
<feature type="transmembrane region" description="Helical" evidence="8">
    <location>
        <begin position="222"/>
        <end position="240"/>
    </location>
</feature>
<keyword evidence="4" id="KW-1003">Cell membrane</keyword>
<proteinExistence type="inferred from homology"/>
<evidence type="ECO:0000256" key="4">
    <source>
        <dbReference type="ARBA" id="ARBA00022475"/>
    </source>
</evidence>
<evidence type="ECO:0000256" key="2">
    <source>
        <dbReference type="ARBA" id="ARBA00007935"/>
    </source>
</evidence>
<evidence type="ECO:0000313" key="10">
    <source>
        <dbReference type="Proteomes" id="UP000292935"/>
    </source>
</evidence>
<evidence type="ECO:0000256" key="7">
    <source>
        <dbReference type="ARBA" id="ARBA00023136"/>
    </source>
</evidence>
<dbReference type="Pfam" id="PF01032">
    <property type="entry name" value="FecCD"/>
    <property type="match status" value="2"/>
</dbReference>
<feature type="transmembrane region" description="Helical" evidence="8">
    <location>
        <begin position="525"/>
        <end position="546"/>
    </location>
</feature>
<organism evidence="9 10">
    <name type="scientific">Agromyces fucosus</name>
    <dbReference type="NCBI Taxonomy" id="41985"/>
    <lineage>
        <taxon>Bacteria</taxon>
        <taxon>Bacillati</taxon>
        <taxon>Actinomycetota</taxon>
        <taxon>Actinomycetes</taxon>
        <taxon>Micrococcales</taxon>
        <taxon>Microbacteriaceae</taxon>
        <taxon>Agromyces</taxon>
    </lineage>
</organism>
<dbReference type="InterPro" id="IPR037294">
    <property type="entry name" value="ABC_BtuC-like"/>
</dbReference>
<feature type="transmembrane region" description="Helical" evidence="8">
    <location>
        <begin position="685"/>
        <end position="702"/>
    </location>
</feature>
<accession>A0A4Q2JG09</accession>
<dbReference type="SUPFAM" id="SSF81345">
    <property type="entry name" value="ABC transporter involved in vitamin B12 uptake, BtuC"/>
    <property type="match status" value="2"/>
</dbReference>
<feature type="transmembrane region" description="Helical" evidence="8">
    <location>
        <begin position="121"/>
        <end position="141"/>
    </location>
</feature>
<feature type="transmembrane region" description="Helical" evidence="8">
    <location>
        <begin position="310"/>
        <end position="335"/>
    </location>
</feature>
<evidence type="ECO:0000256" key="6">
    <source>
        <dbReference type="ARBA" id="ARBA00022989"/>
    </source>
</evidence>
<comment type="caution">
    <text evidence="9">The sequence shown here is derived from an EMBL/GenBank/DDBJ whole genome shotgun (WGS) entry which is preliminary data.</text>
</comment>
<sequence length="708" mass="70428">MPSSRPLPAEQARAVDGAQTLSPARGGAARPRLGAVLLLAIGLVVATLLAAVHVTQGSADVGLPELLGLLGGGSDDQAAAVLVASRMPRLAAGVLVGIALGVAGLVMQSISRNVLASPDTLAVNAGSYLAVVAVTAFGIALPVVGGGAVAFLGGLAAAGLVLALSAGGGRGGGTVRLVLAGSAIALALTALTTMLLLLYPERTEGLFAWGNGTLAQTGMEPMLQLGPVVLLAVAALFLFARQFDLIALGDDTATVLGVPVRRTRLIGLLLAVLLSAAAVTVAGPIGFVGLAAPAIVRLIAVRVPGMQRHVILIPASALMGVIVVLGADVLLRLAFGGQAGVEVPTGVVTTIFGAVFLIALALRARASSESGTGFVIGAGLSPRGRRLVIAASAVLLVVLAFVSLLLGDAKMLGGDVLNWATGQAGPLVEFVMNTRAPRVAAAILAGAALALAGTVVQAVSRNPLAEPAILGVTGGAGVGAVLVITFWPLATFLGVTVGGLAGAALAALIVFGLAMRGGLASTRLILIGLGVSAAAAAITSMLIIATDPYNAAKALTWMSGSTYGRTFPQLIPLAIVTLIAVPVLASARRELDLLAFDDDTPRVLGVRLGSTRLGLLAVSVALTATAVSAVGVIGFVGLVAPHAARALVGSRHALVLPLAALLGALLVCVADTLGRTVIAPAQLPAGLLTAVVGAPYFVWLLWRSRRSG</sequence>